<evidence type="ECO:0000256" key="1">
    <source>
        <dbReference type="SAM" id="SignalP"/>
    </source>
</evidence>
<dbReference type="InterPro" id="IPR036673">
    <property type="entry name" value="Cyanovirin-N_sf"/>
</dbReference>
<gene>
    <name evidence="3" type="ORF">PLEOSDRAFT_1088850</name>
</gene>
<dbReference type="InParanoid" id="A0A067NNR2"/>
<feature type="domain" description="Cyanovirin-N" evidence="2">
    <location>
        <begin position="26"/>
        <end position="124"/>
    </location>
</feature>
<dbReference type="Proteomes" id="UP000027073">
    <property type="component" value="Unassembled WGS sequence"/>
</dbReference>
<evidence type="ECO:0000313" key="3">
    <source>
        <dbReference type="EMBL" id="KDQ28645.1"/>
    </source>
</evidence>
<proteinExistence type="predicted"/>
<reference evidence="4" key="1">
    <citation type="journal article" date="2014" name="Proc. Natl. Acad. Sci. U.S.A.">
        <title>Extensive sampling of basidiomycete genomes demonstrates inadequacy of the white-rot/brown-rot paradigm for wood decay fungi.</title>
        <authorList>
            <person name="Riley R."/>
            <person name="Salamov A.A."/>
            <person name="Brown D.W."/>
            <person name="Nagy L.G."/>
            <person name="Floudas D."/>
            <person name="Held B.W."/>
            <person name="Levasseur A."/>
            <person name="Lombard V."/>
            <person name="Morin E."/>
            <person name="Otillar R."/>
            <person name="Lindquist E.A."/>
            <person name="Sun H."/>
            <person name="LaButti K.M."/>
            <person name="Schmutz J."/>
            <person name="Jabbour D."/>
            <person name="Luo H."/>
            <person name="Baker S.E."/>
            <person name="Pisabarro A.G."/>
            <person name="Walton J.D."/>
            <person name="Blanchette R.A."/>
            <person name="Henrissat B."/>
            <person name="Martin F."/>
            <person name="Cullen D."/>
            <person name="Hibbett D.S."/>
            <person name="Grigoriev I.V."/>
        </authorList>
    </citation>
    <scope>NUCLEOTIDE SEQUENCE [LARGE SCALE GENOMIC DNA]</scope>
    <source>
        <strain evidence="4">PC15</strain>
    </source>
</reference>
<dbReference type="Gene3D" id="2.30.60.10">
    <property type="entry name" value="Cyanovirin-N"/>
    <property type="match status" value="1"/>
</dbReference>
<dbReference type="STRING" id="1137138.A0A067NNR2"/>
<organism evidence="3 4">
    <name type="scientific">Pleurotus ostreatus (strain PC15)</name>
    <name type="common">Oyster mushroom</name>
    <dbReference type="NCBI Taxonomy" id="1137138"/>
    <lineage>
        <taxon>Eukaryota</taxon>
        <taxon>Fungi</taxon>
        <taxon>Dikarya</taxon>
        <taxon>Basidiomycota</taxon>
        <taxon>Agaricomycotina</taxon>
        <taxon>Agaricomycetes</taxon>
        <taxon>Agaricomycetidae</taxon>
        <taxon>Agaricales</taxon>
        <taxon>Pleurotineae</taxon>
        <taxon>Pleurotaceae</taxon>
        <taxon>Pleurotus</taxon>
    </lineage>
</organism>
<dbReference type="SUPFAM" id="SSF51322">
    <property type="entry name" value="Cyanovirin-N"/>
    <property type="match status" value="1"/>
</dbReference>
<evidence type="ECO:0000259" key="2">
    <source>
        <dbReference type="SMART" id="SM01111"/>
    </source>
</evidence>
<dbReference type="HOGENOM" id="CLU_144945_1_2_1"/>
<dbReference type="VEuPathDB" id="FungiDB:PLEOSDRAFT_1088850"/>
<dbReference type="EMBL" id="KL198007">
    <property type="protein sequence ID" value="KDQ28645.1"/>
    <property type="molecule type" value="Genomic_DNA"/>
</dbReference>
<name>A0A067NNR2_PLEO1</name>
<dbReference type="Pfam" id="PF08881">
    <property type="entry name" value="CVNH"/>
    <property type="match status" value="1"/>
</dbReference>
<protein>
    <recommendedName>
        <fullName evidence="2">Cyanovirin-N domain-containing protein</fullName>
    </recommendedName>
</protein>
<dbReference type="InterPro" id="IPR011058">
    <property type="entry name" value="Cyanovirin-N"/>
</dbReference>
<sequence>MFSALSTLVLPLLTISGVPGARAAGGFAATCSGFFMRDNHYLHAHCGDGRGGYRDSTIDLNLCIANYNSHLVCAHNGGYGGSCSGCGIRTGTYMTCSCRGTPQGSYLIADLNECVANLGGNLACAV</sequence>
<dbReference type="AlphaFoldDB" id="A0A067NNR2"/>
<keyword evidence="1" id="KW-0732">Signal</keyword>
<accession>A0A067NNR2</accession>
<feature type="signal peptide" evidence="1">
    <location>
        <begin position="1"/>
        <end position="23"/>
    </location>
</feature>
<dbReference type="OrthoDB" id="3068152at2759"/>
<feature type="chain" id="PRO_5001642420" description="Cyanovirin-N domain-containing protein" evidence="1">
    <location>
        <begin position="24"/>
        <end position="126"/>
    </location>
</feature>
<dbReference type="SMART" id="SM01111">
    <property type="entry name" value="CVNH"/>
    <property type="match status" value="1"/>
</dbReference>
<evidence type="ECO:0000313" key="4">
    <source>
        <dbReference type="Proteomes" id="UP000027073"/>
    </source>
</evidence>